<dbReference type="PANTHER" id="PTHR43162">
    <property type="match status" value="1"/>
</dbReference>
<accession>A0A1J0VSR8</accession>
<keyword evidence="3" id="KW-1185">Reference proteome</keyword>
<dbReference type="OrthoDB" id="4632815at2"/>
<gene>
    <name evidence="2" type="ORF">BOX37_15245</name>
</gene>
<dbReference type="PANTHER" id="PTHR43162:SF1">
    <property type="entry name" value="PRESTALK A DIFFERENTIATION PROTEIN A"/>
    <property type="match status" value="1"/>
</dbReference>
<dbReference type="InterPro" id="IPR008030">
    <property type="entry name" value="NmrA-like"/>
</dbReference>
<sequence length="293" mass="31078">MGHGEDTKRIVVTTPVGHVGSRVVRLLVQAGVRPTVLMRDPGRLTPELREYVDVEQADQGDADAVVRATRGADRLFWVDPPALVDGDPVAGYARMGESAARAVTENGIGATVFLSSVGAELRSGAGEIDGLARTEQLLDATGANVVHLRCGYFFTNLLTQLDEIRAGTLSTPWPLDHALAWVDPRDIGEIAAARLLSDTWSGREVQGVHGPEDLTFTHVAEILSRELGHEVTPIQISQDDLRAALTSAGLGPAHVDGIAGMSAGLGPGFVPEIPRTLLSTTPTTLAAWARTHL</sequence>
<dbReference type="Pfam" id="PF05368">
    <property type="entry name" value="NmrA"/>
    <property type="match status" value="1"/>
</dbReference>
<name>A0A1J0VSR8_9NOCA</name>
<dbReference type="Gene3D" id="3.90.25.10">
    <property type="entry name" value="UDP-galactose 4-epimerase, domain 1"/>
    <property type="match status" value="1"/>
</dbReference>
<dbReference type="Gene3D" id="3.40.50.720">
    <property type="entry name" value="NAD(P)-binding Rossmann-like Domain"/>
    <property type="match status" value="1"/>
</dbReference>
<dbReference type="AlphaFoldDB" id="A0A1J0VSR8"/>
<dbReference type="InterPro" id="IPR051604">
    <property type="entry name" value="Ergot_Alk_Oxidoreductase"/>
</dbReference>
<feature type="domain" description="NmrA-like" evidence="1">
    <location>
        <begin position="7"/>
        <end position="242"/>
    </location>
</feature>
<evidence type="ECO:0000313" key="3">
    <source>
        <dbReference type="Proteomes" id="UP000183810"/>
    </source>
</evidence>
<organism evidence="2 3">
    <name type="scientific">Nocardia mangyaensis</name>
    <dbReference type="NCBI Taxonomy" id="2213200"/>
    <lineage>
        <taxon>Bacteria</taxon>
        <taxon>Bacillati</taxon>
        <taxon>Actinomycetota</taxon>
        <taxon>Actinomycetes</taxon>
        <taxon>Mycobacteriales</taxon>
        <taxon>Nocardiaceae</taxon>
        <taxon>Nocardia</taxon>
    </lineage>
</organism>
<dbReference type="EMBL" id="CP018082">
    <property type="protein sequence ID" value="APE35078.1"/>
    <property type="molecule type" value="Genomic_DNA"/>
</dbReference>
<evidence type="ECO:0000259" key="1">
    <source>
        <dbReference type="Pfam" id="PF05368"/>
    </source>
</evidence>
<proteinExistence type="predicted"/>
<dbReference type="InterPro" id="IPR036291">
    <property type="entry name" value="NAD(P)-bd_dom_sf"/>
</dbReference>
<protein>
    <submittedName>
        <fullName evidence="2">NmrA family transcriptional regulator</fullName>
    </submittedName>
</protein>
<dbReference type="Proteomes" id="UP000183810">
    <property type="component" value="Chromosome"/>
</dbReference>
<dbReference type="KEGG" id="nsl:BOX37_15245"/>
<dbReference type="SUPFAM" id="SSF51735">
    <property type="entry name" value="NAD(P)-binding Rossmann-fold domains"/>
    <property type="match status" value="1"/>
</dbReference>
<reference evidence="2" key="1">
    <citation type="submission" date="2016-11" db="EMBL/GenBank/DDBJ databases">
        <authorList>
            <person name="Jaros S."/>
            <person name="Januszkiewicz K."/>
            <person name="Wedrychowicz H."/>
        </authorList>
    </citation>
    <scope>NUCLEOTIDE SEQUENCE [LARGE SCALE GENOMIC DNA]</scope>
    <source>
        <strain evidence="2">Y48</strain>
    </source>
</reference>
<dbReference type="RefSeq" id="WP_071928263.1">
    <property type="nucleotide sequence ID" value="NZ_CP018082.1"/>
</dbReference>
<evidence type="ECO:0000313" key="2">
    <source>
        <dbReference type="EMBL" id="APE35078.1"/>
    </source>
</evidence>